<dbReference type="AlphaFoldDB" id="A0A1V9ACV9"/>
<evidence type="ECO:0000313" key="1">
    <source>
        <dbReference type="EMBL" id="OQO94962.1"/>
    </source>
</evidence>
<keyword evidence="2" id="KW-1185">Reference proteome</keyword>
<organism evidence="1 2">
    <name type="scientific">Saccharomonospora piscinae</name>
    <dbReference type="NCBI Taxonomy" id="687388"/>
    <lineage>
        <taxon>Bacteria</taxon>
        <taxon>Bacillati</taxon>
        <taxon>Actinomycetota</taxon>
        <taxon>Actinomycetes</taxon>
        <taxon>Pseudonocardiales</taxon>
        <taxon>Pseudonocardiaceae</taxon>
        <taxon>Saccharomonospora</taxon>
    </lineage>
</organism>
<accession>A0A1V9ACV9</accession>
<reference evidence="1 2" key="1">
    <citation type="submission" date="2017-02" db="EMBL/GenBank/DDBJ databases">
        <title>Draft genome of Saccharomonospora sp. 154.</title>
        <authorList>
            <person name="Alonso-Carmona G.S."/>
            <person name="De La Haba R."/>
            <person name="Vera-Gargallo B."/>
            <person name="Sandoval-Trujillo A.H."/>
            <person name="Ramirez-Duran N."/>
            <person name="Ventosa A."/>
        </authorList>
    </citation>
    <scope>NUCLEOTIDE SEQUENCE [LARGE SCALE GENOMIC DNA]</scope>
    <source>
        <strain evidence="1 2">LRS4.154</strain>
    </source>
</reference>
<protein>
    <submittedName>
        <fullName evidence="1">Uncharacterized protein</fullName>
    </submittedName>
</protein>
<sequence>MVGDSAHARARVPGTGAEVLIDADGTGLVRTADGRFLRLRSVPPGLPDILRGTRDGGDDVAAYARRLREELLSREEAHAQARWPAARRRVVLLGRGTVVEDLAEALREWGVTPVRHADAAALLAACHVESVPWDVVIGYADSPAERAGWDRLDDLPGRGTTWVRAYREGEVCFVDPVASRGEDPGSEQVRRRRLAASPVPREFEAWQNAAAESGPLPWTARSLLVSRVLAVLLAWAHGPDTVRSYRTTLWKFVPATATISEHPILAYPPPAVAVQPGAVRS</sequence>
<proteinExistence type="predicted"/>
<dbReference type="RefSeq" id="WP_081190359.1">
    <property type="nucleotide sequence ID" value="NZ_MWIH01000002.1"/>
</dbReference>
<dbReference type="Proteomes" id="UP000192591">
    <property type="component" value="Unassembled WGS sequence"/>
</dbReference>
<name>A0A1V9ACV9_SACPI</name>
<gene>
    <name evidence="1" type="ORF">B1813_02535</name>
</gene>
<dbReference type="EMBL" id="MWIH01000002">
    <property type="protein sequence ID" value="OQO94962.1"/>
    <property type="molecule type" value="Genomic_DNA"/>
</dbReference>
<comment type="caution">
    <text evidence="1">The sequence shown here is derived from an EMBL/GenBank/DDBJ whole genome shotgun (WGS) entry which is preliminary data.</text>
</comment>
<evidence type="ECO:0000313" key="2">
    <source>
        <dbReference type="Proteomes" id="UP000192591"/>
    </source>
</evidence>
<dbReference type="STRING" id="1962155.B1813_02535"/>